<dbReference type="Proteomes" id="UP000034795">
    <property type="component" value="Unassembled WGS sequence"/>
</dbReference>
<dbReference type="Gene3D" id="1.10.8.10">
    <property type="entry name" value="DNA helicase RuvA subunit, C-terminal domain"/>
    <property type="match status" value="1"/>
</dbReference>
<feature type="domain" description="Release factor glutamine methyltransferase N-terminal" evidence="4">
    <location>
        <begin position="5"/>
        <end position="78"/>
    </location>
</feature>
<dbReference type="PANTHER" id="PTHR18895:SF74">
    <property type="entry name" value="MTRF1L RELEASE FACTOR GLUTAMINE METHYLTRANSFERASE"/>
    <property type="match status" value="1"/>
</dbReference>
<dbReference type="InterPro" id="IPR019874">
    <property type="entry name" value="RF_methyltr_PrmC"/>
</dbReference>
<dbReference type="InterPro" id="IPR040758">
    <property type="entry name" value="PrmC_N"/>
</dbReference>
<dbReference type="AlphaFoldDB" id="A0A0G1Q6R9"/>
<dbReference type="NCBIfam" id="TIGR00536">
    <property type="entry name" value="hemK_fam"/>
    <property type="match status" value="1"/>
</dbReference>
<comment type="caution">
    <text evidence="5">The sequence shown here is derived from an EMBL/GenBank/DDBJ whole genome shotgun (WGS) entry which is preliminary data.</text>
</comment>
<dbReference type="GO" id="GO:0032259">
    <property type="term" value="P:methylation"/>
    <property type="evidence" value="ECO:0007669"/>
    <property type="project" value="UniProtKB-KW"/>
</dbReference>
<dbReference type="Pfam" id="PF06325">
    <property type="entry name" value="PrmA"/>
    <property type="match status" value="1"/>
</dbReference>
<dbReference type="Gene3D" id="3.40.50.150">
    <property type="entry name" value="Vaccinia Virus protein VP39"/>
    <property type="match status" value="1"/>
</dbReference>
<proteinExistence type="predicted"/>
<gene>
    <name evidence="5" type="ORF">UX57_C0012G0033</name>
</gene>
<evidence type="ECO:0000256" key="1">
    <source>
        <dbReference type="ARBA" id="ARBA00022603"/>
    </source>
</evidence>
<name>A0A0G1Q6R9_9BACT</name>
<keyword evidence="3" id="KW-0949">S-adenosyl-L-methionine</keyword>
<organism evidence="5 6">
    <name type="scientific">Candidatus Uhrbacteria bacterium GW2011_GWE2_46_68</name>
    <dbReference type="NCBI Taxonomy" id="1618994"/>
    <lineage>
        <taxon>Bacteria</taxon>
        <taxon>Candidatus Uhriibacteriota</taxon>
    </lineage>
</organism>
<evidence type="ECO:0000259" key="4">
    <source>
        <dbReference type="Pfam" id="PF17827"/>
    </source>
</evidence>
<evidence type="ECO:0000313" key="6">
    <source>
        <dbReference type="Proteomes" id="UP000034795"/>
    </source>
</evidence>
<dbReference type="InterPro" id="IPR050320">
    <property type="entry name" value="N5-glutamine_MTase"/>
</dbReference>
<protein>
    <submittedName>
        <fullName evidence="5">Release factor glutamine methyltransferase</fullName>
    </submittedName>
</protein>
<reference evidence="5 6" key="1">
    <citation type="journal article" date="2015" name="Nature">
        <title>rRNA introns, odd ribosomes, and small enigmatic genomes across a large radiation of phyla.</title>
        <authorList>
            <person name="Brown C.T."/>
            <person name="Hug L.A."/>
            <person name="Thomas B.C."/>
            <person name="Sharon I."/>
            <person name="Castelle C.J."/>
            <person name="Singh A."/>
            <person name="Wilkins M.J."/>
            <person name="Williams K.H."/>
            <person name="Banfield J.F."/>
        </authorList>
    </citation>
    <scope>NUCLEOTIDE SEQUENCE [LARGE SCALE GENOMIC DNA]</scope>
</reference>
<dbReference type="Pfam" id="PF17827">
    <property type="entry name" value="PrmC_N"/>
    <property type="match status" value="1"/>
</dbReference>
<sequence length="305" mass="34681">MTIMEALQWAAQQFKTCPAFVCESPLLEAETLLSEVLQKPKALLIAHMEQELTQKQWEQFETWVMRRSLYEPIAYLVGTKEFYGRSFVVHPSVLIPRPATETLIDRALVSTKNLHPDHALIIDIGTGSGAIAISMVLESGIPAIATDISNEALGIAKKNAARLEREKKIHFLEGDLLDPLLPLLKSMMEKRKQQPASEHLKSVLICANLPYLTQTQWEHVQQDIKNYEPQIALTAGVDGLDLYWKLFGQLKKYRRLFPSELTILCEIDPQQSHQMTALISRHFPLCHIQITKDLEGHDRIVETKL</sequence>
<dbReference type="EMBL" id="LCMS01000012">
    <property type="protein sequence ID" value="KKU40684.1"/>
    <property type="molecule type" value="Genomic_DNA"/>
</dbReference>
<dbReference type="PANTHER" id="PTHR18895">
    <property type="entry name" value="HEMK METHYLTRANSFERASE"/>
    <property type="match status" value="1"/>
</dbReference>
<accession>A0A0G1Q6R9</accession>
<dbReference type="NCBIfam" id="TIGR03534">
    <property type="entry name" value="RF_mod_PrmC"/>
    <property type="match status" value="1"/>
</dbReference>
<dbReference type="InterPro" id="IPR004556">
    <property type="entry name" value="HemK-like"/>
</dbReference>
<evidence type="ECO:0000256" key="3">
    <source>
        <dbReference type="ARBA" id="ARBA00022691"/>
    </source>
</evidence>
<dbReference type="InterPro" id="IPR029063">
    <property type="entry name" value="SAM-dependent_MTases_sf"/>
</dbReference>
<dbReference type="GO" id="GO:0036009">
    <property type="term" value="F:protein-glutamine N-methyltransferase activity"/>
    <property type="evidence" value="ECO:0007669"/>
    <property type="project" value="TreeGrafter"/>
</dbReference>
<keyword evidence="2 5" id="KW-0808">Transferase</keyword>
<dbReference type="SUPFAM" id="SSF53335">
    <property type="entry name" value="S-adenosyl-L-methionine-dependent methyltransferases"/>
    <property type="match status" value="1"/>
</dbReference>
<evidence type="ECO:0000313" key="5">
    <source>
        <dbReference type="EMBL" id="KKU40684.1"/>
    </source>
</evidence>
<keyword evidence="1 5" id="KW-0489">Methyltransferase</keyword>
<dbReference type="CDD" id="cd02440">
    <property type="entry name" value="AdoMet_MTases"/>
    <property type="match status" value="1"/>
</dbReference>
<evidence type="ECO:0000256" key="2">
    <source>
        <dbReference type="ARBA" id="ARBA00022679"/>
    </source>
</evidence>
<dbReference type="STRING" id="1618994.UX57_C0012G0033"/>
<dbReference type="PATRIC" id="fig|1618994.3.peg.795"/>